<accession>A0A8S1V4E1</accession>
<proteinExistence type="predicted"/>
<evidence type="ECO:0000313" key="1">
    <source>
        <dbReference type="EMBL" id="CAD8171714.1"/>
    </source>
</evidence>
<name>A0A8S1V4E1_PAROT</name>
<organism evidence="1 2">
    <name type="scientific">Paramecium octaurelia</name>
    <dbReference type="NCBI Taxonomy" id="43137"/>
    <lineage>
        <taxon>Eukaryota</taxon>
        <taxon>Sar</taxon>
        <taxon>Alveolata</taxon>
        <taxon>Ciliophora</taxon>
        <taxon>Intramacronucleata</taxon>
        <taxon>Oligohymenophorea</taxon>
        <taxon>Peniculida</taxon>
        <taxon>Parameciidae</taxon>
        <taxon>Paramecium</taxon>
    </lineage>
</organism>
<dbReference type="OMA" id="DCQRTYL"/>
<dbReference type="OrthoDB" id="288581at2759"/>
<protein>
    <submittedName>
        <fullName evidence="1">Uncharacterized protein</fullName>
    </submittedName>
</protein>
<sequence length="152" mass="18057">MDCQRTYLYANQRKKCNFFPLNRVDAILEKCEDGSNIGSHLQKRMGKDLFEEANQSKKVQTKLDITNLKQNYFNYAQTNQFFEQKQNLEQNIELEWSNSNKVLQSNFINSEDITILEVDEINYLESNPSRNIQKFKKKYCQKISKNIKKLVN</sequence>
<dbReference type="EMBL" id="CAJJDP010000057">
    <property type="protein sequence ID" value="CAD8171714.1"/>
    <property type="molecule type" value="Genomic_DNA"/>
</dbReference>
<comment type="caution">
    <text evidence="1">The sequence shown here is derived from an EMBL/GenBank/DDBJ whole genome shotgun (WGS) entry which is preliminary data.</text>
</comment>
<reference evidence="1" key="1">
    <citation type="submission" date="2021-01" db="EMBL/GenBank/DDBJ databases">
        <authorList>
            <consortium name="Genoscope - CEA"/>
            <person name="William W."/>
        </authorList>
    </citation>
    <scope>NUCLEOTIDE SEQUENCE</scope>
</reference>
<dbReference type="Proteomes" id="UP000683925">
    <property type="component" value="Unassembled WGS sequence"/>
</dbReference>
<gene>
    <name evidence="1" type="ORF">POCTA_138.1.T0580272</name>
</gene>
<evidence type="ECO:0000313" key="2">
    <source>
        <dbReference type="Proteomes" id="UP000683925"/>
    </source>
</evidence>
<keyword evidence="2" id="KW-1185">Reference proteome</keyword>
<dbReference type="AlphaFoldDB" id="A0A8S1V4E1"/>